<feature type="chain" id="PRO_5035306504" description="DUF4352 domain-containing protein" evidence="2">
    <location>
        <begin position="23"/>
        <end position="241"/>
    </location>
</feature>
<protein>
    <recommendedName>
        <fullName evidence="5">DUF4352 domain-containing protein</fullName>
    </recommendedName>
</protein>
<evidence type="ECO:0000313" key="3">
    <source>
        <dbReference type="EMBL" id="MBE9115750.1"/>
    </source>
</evidence>
<sequence>MKFNSTVALTFVLLVMMLSAGAVSGVWGYTMGREALKGVTQPNTSPAKKLTGKSKGSADSKNLKILLKEEEIFKAVREHISRNSNPNSQKDPEEKKKDSTESDSFTKKDESEEEKSTDSEESREEAQNLPIQSQDRGVTMEVTRTSQENGSLLLAVNLQNESAKTVRFLYSFLEVKDDKGRTLSAITDGLPGELPNNGKNFSGVVKIPSALLENASKLSITLTDYPDQKLQLNLSGIPVEK</sequence>
<feature type="region of interest" description="Disordered" evidence="1">
    <location>
        <begin position="39"/>
        <end position="58"/>
    </location>
</feature>
<gene>
    <name evidence="3" type="ORF">IQ249_07585</name>
</gene>
<dbReference type="AlphaFoldDB" id="A0A8J7J6S1"/>
<reference evidence="3" key="1">
    <citation type="submission" date="2020-10" db="EMBL/GenBank/DDBJ databases">
        <authorList>
            <person name="Castelo-Branco R."/>
            <person name="Eusebio N."/>
            <person name="Adriana R."/>
            <person name="Vieira A."/>
            <person name="Brugerolle De Fraissinette N."/>
            <person name="Rezende De Castro R."/>
            <person name="Schneider M.P."/>
            <person name="Vasconcelos V."/>
            <person name="Leao P.N."/>
        </authorList>
    </citation>
    <scope>NUCLEOTIDE SEQUENCE</scope>
    <source>
        <strain evidence="3">LEGE 07157</strain>
    </source>
</reference>
<name>A0A8J7J6S1_9CYAN</name>
<evidence type="ECO:0008006" key="5">
    <source>
        <dbReference type="Google" id="ProtNLM"/>
    </source>
</evidence>
<keyword evidence="4" id="KW-1185">Reference proteome</keyword>
<keyword evidence="2" id="KW-0732">Signal</keyword>
<accession>A0A8J7J6S1</accession>
<dbReference type="RefSeq" id="WP_194028845.1">
    <property type="nucleotide sequence ID" value="NZ_JADEWZ010000009.1"/>
</dbReference>
<dbReference type="Proteomes" id="UP000654482">
    <property type="component" value="Unassembled WGS sequence"/>
</dbReference>
<organism evidence="3 4">
    <name type="scientific">Lusitaniella coriacea LEGE 07157</name>
    <dbReference type="NCBI Taxonomy" id="945747"/>
    <lineage>
        <taxon>Bacteria</taxon>
        <taxon>Bacillati</taxon>
        <taxon>Cyanobacteriota</taxon>
        <taxon>Cyanophyceae</taxon>
        <taxon>Spirulinales</taxon>
        <taxon>Lusitaniellaceae</taxon>
        <taxon>Lusitaniella</taxon>
    </lineage>
</organism>
<evidence type="ECO:0000256" key="2">
    <source>
        <dbReference type="SAM" id="SignalP"/>
    </source>
</evidence>
<comment type="caution">
    <text evidence="3">The sequence shown here is derived from an EMBL/GenBank/DDBJ whole genome shotgun (WGS) entry which is preliminary data.</text>
</comment>
<feature type="region of interest" description="Disordered" evidence="1">
    <location>
        <begin position="78"/>
        <end position="144"/>
    </location>
</feature>
<proteinExistence type="predicted"/>
<feature type="compositionally biased region" description="Polar residues" evidence="1">
    <location>
        <begin position="129"/>
        <end position="144"/>
    </location>
</feature>
<evidence type="ECO:0000256" key="1">
    <source>
        <dbReference type="SAM" id="MobiDB-lite"/>
    </source>
</evidence>
<feature type="signal peptide" evidence="2">
    <location>
        <begin position="1"/>
        <end position="22"/>
    </location>
</feature>
<dbReference type="EMBL" id="JADEWZ010000009">
    <property type="protein sequence ID" value="MBE9115750.1"/>
    <property type="molecule type" value="Genomic_DNA"/>
</dbReference>
<evidence type="ECO:0000313" key="4">
    <source>
        <dbReference type="Proteomes" id="UP000654482"/>
    </source>
</evidence>
<feature type="compositionally biased region" description="Basic and acidic residues" evidence="1">
    <location>
        <begin position="90"/>
        <end position="126"/>
    </location>
</feature>